<keyword evidence="1" id="KW-0812">Transmembrane</keyword>
<feature type="transmembrane region" description="Helical" evidence="1">
    <location>
        <begin position="22"/>
        <end position="42"/>
    </location>
</feature>
<gene>
    <name evidence="2" type="ORF">FJM67_09865</name>
</gene>
<comment type="caution">
    <text evidence="2">The sequence shown here is derived from an EMBL/GenBank/DDBJ whole genome shotgun (WGS) entry which is preliminary data.</text>
</comment>
<feature type="transmembrane region" description="Helical" evidence="1">
    <location>
        <begin position="86"/>
        <end position="104"/>
    </location>
</feature>
<dbReference type="RefSeq" id="WP_140588889.1">
    <property type="nucleotide sequence ID" value="NZ_VFRR01000017.1"/>
</dbReference>
<dbReference type="AlphaFoldDB" id="A0A501WR91"/>
<organism evidence="2 3">
    <name type="scientific">Maribrevibacterium harenarium</name>
    <dbReference type="NCBI Taxonomy" id="2589817"/>
    <lineage>
        <taxon>Bacteria</taxon>
        <taxon>Pseudomonadati</taxon>
        <taxon>Pseudomonadota</taxon>
        <taxon>Gammaproteobacteria</taxon>
        <taxon>Oceanospirillales</taxon>
        <taxon>Oceanospirillaceae</taxon>
        <taxon>Maribrevibacterium</taxon>
    </lineage>
</organism>
<dbReference type="OrthoDB" id="6196761at2"/>
<accession>A0A501WR91</accession>
<keyword evidence="1" id="KW-1133">Transmembrane helix</keyword>
<keyword evidence="1" id="KW-0472">Membrane</keyword>
<keyword evidence="3" id="KW-1185">Reference proteome</keyword>
<name>A0A501WR91_9GAMM</name>
<dbReference type="InterPro" id="IPR021813">
    <property type="entry name" value="DUF3392"/>
</dbReference>
<dbReference type="EMBL" id="VFRR01000017">
    <property type="protein sequence ID" value="TPE50865.1"/>
    <property type="molecule type" value="Genomic_DNA"/>
</dbReference>
<dbReference type="Pfam" id="PF11872">
    <property type="entry name" value="DUF3392"/>
    <property type="match status" value="1"/>
</dbReference>
<sequence>MNVLLEINAAAAQVLHPYLRDIALALVATILVIYGNWVNGVLKRAVSGWVFIARVGAFILMCTFGYGLITFWTQPLVYWLLQQVPYLYRPIAVAIAFSFLGVLAERKRHL</sequence>
<protein>
    <submittedName>
        <fullName evidence="2">DUF3392 domain-containing protein</fullName>
    </submittedName>
</protein>
<evidence type="ECO:0000256" key="1">
    <source>
        <dbReference type="SAM" id="Phobius"/>
    </source>
</evidence>
<evidence type="ECO:0000313" key="3">
    <source>
        <dbReference type="Proteomes" id="UP000315901"/>
    </source>
</evidence>
<feature type="transmembrane region" description="Helical" evidence="1">
    <location>
        <begin position="49"/>
        <end position="74"/>
    </location>
</feature>
<reference evidence="2 3" key="1">
    <citation type="submission" date="2019-06" db="EMBL/GenBank/DDBJ databases">
        <title>A novel bacterium of genus Marinomonas, isolated from coastal sand.</title>
        <authorList>
            <person name="Huang H."/>
            <person name="Mo K."/>
            <person name="Hu Y."/>
        </authorList>
    </citation>
    <scope>NUCLEOTIDE SEQUENCE [LARGE SCALE GENOMIC DNA]</scope>
    <source>
        <strain evidence="2 3">HB171799</strain>
    </source>
</reference>
<proteinExistence type="predicted"/>
<dbReference type="Proteomes" id="UP000315901">
    <property type="component" value="Unassembled WGS sequence"/>
</dbReference>
<evidence type="ECO:0000313" key="2">
    <source>
        <dbReference type="EMBL" id="TPE50865.1"/>
    </source>
</evidence>